<dbReference type="EMBL" id="SDEE01001372">
    <property type="protein sequence ID" value="RXW12173.1"/>
    <property type="molecule type" value="Genomic_DNA"/>
</dbReference>
<comment type="caution">
    <text evidence="1">The sequence shown here is derived from an EMBL/GenBank/DDBJ whole genome shotgun (WGS) entry which is preliminary data.</text>
</comment>
<keyword evidence="2" id="KW-1185">Reference proteome</keyword>
<accession>A0A4Q2CZB6</accession>
<evidence type="ECO:0000313" key="1">
    <source>
        <dbReference type="EMBL" id="RXW12173.1"/>
    </source>
</evidence>
<proteinExistence type="predicted"/>
<name>A0A4Q2CZB6_9AGAR</name>
<sequence>GCIVTETGSASDCQWAGAVTKEKQEAAEYLVQKFLVRLFDVVIEGWEDSASIELSNPSSSATVGVELGAGASPSSTSPRVLNHLVSSLSHPDREVRSQAITMLVARLAENRLLSYAPFTDASIESISKMAVYEDEDNGRDNALKLLEEMATNDESKRSIVTSALLANCGFGFKKRLAEQQMGAIDFVRTLNTKPNSPFYSLVGELIPNLVDLTLGATRTETRGAAMNVVNHLWTKPRFRPQIEEAMISTFSSNDSGINSPGEEKRHRILMNLLQHFEKARPKEDSELAWGTEEFLQGVTAGLFEMIVGVAIHDSDRSAHEEARRVLKHFVGNEHLKEALRNAGLGWLEAAEPSQLSWRTRNNAVLVSEMFVKQLDISVELLEKLLIWAGKDTDINVRRSSLKLVSSICKGSLEVQMINALTTTIASLKDSIIREPSFIRTEWTSFLRDLVESHAPFADAVEILLEVGAVDSDFDILDLDLPKSQSEENSLLAENASQFKYGEALKRALKQSLELIRQVQDPHQLSKMSELVKFLFNLSGTSGLQNIAEEILRDIAKVIKDSIQREPDLLAHTSGLPPKEFTGFSLKETTPFECLGWIYLAAILAAAGYSSGNQVLRVKDEIATKIDIFLDDKKCISEVRIAYIQLLLATLGSHGQSDTPEEVLNKLAQTALSDQDHKVCLEALNVFSSLASQRRDTEPIQSVINFEKFASGVAHPNWRVRQAWIKFASTQIKDASSPFLSTLLDVSIIDVETSVRKEVIKCLQVLMQSMDAPDSARLAVSVLATITTSDIELEGNILCQGPSVVWIELILFLSQFSSDKPPISRKVIETAIKEKEVRDAFDLFHKNSALDLKSDEKTHVRAAAIRLFCHLKGLQCSEHCKWHEQPQESLVSTIDDERTISRLANLAIKSGDKDLRQCAIRLLKEAFVAADRLSHLRRPIKASLQKVIEQSLKDHEFRASALDVIDDLTDDPRIDLFRAFFLSSIPYLLTALLIDRDENLHENVENILFKFDKSLFSELKFHRDVLRAVPPLIANIATNYGKSTVLRLTEALSISDDVASSIAASLASLLRHISPLARSITLELLLRLHAKHGRSESFTIDSAIPEIVALALDDKNSEIWVPAMSLLIALSSPPTYVESAHEQGRNSNPDTKTSYVLVLFQIKSHMAKFMASLEFEDRRPLVLELLSSVSLGTAVRRNISLQIASKVSAIGSTNLPEGHVQLLSRLVSDGRFKDEATDFMMLSLAHTLVSTNPHHSQYLHEILTALWCRHGSKTLQVYGATLSELGRWFTFALFGRHATLNEVNLWNERCESWLRDQKMTDSPIEGP</sequence>
<organism evidence="1 2">
    <name type="scientific">Candolleomyces aberdarensis</name>
    <dbReference type="NCBI Taxonomy" id="2316362"/>
    <lineage>
        <taxon>Eukaryota</taxon>
        <taxon>Fungi</taxon>
        <taxon>Dikarya</taxon>
        <taxon>Basidiomycota</taxon>
        <taxon>Agaricomycotina</taxon>
        <taxon>Agaricomycetes</taxon>
        <taxon>Agaricomycetidae</taxon>
        <taxon>Agaricales</taxon>
        <taxon>Agaricineae</taxon>
        <taxon>Psathyrellaceae</taxon>
        <taxon>Candolleomyces</taxon>
    </lineage>
</organism>
<feature type="non-terminal residue" evidence="1">
    <location>
        <position position="1"/>
    </location>
</feature>
<gene>
    <name evidence="1" type="ORF">EST38_g13681</name>
</gene>
<dbReference type="Gene3D" id="1.25.10.10">
    <property type="entry name" value="Leucine-rich Repeat Variant"/>
    <property type="match status" value="2"/>
</dbReference>
<dbReference type="InterPro" id="IPR016024">
    <property type="entry name" value="ARM-type_fold"/>
</dbReference>
<dbReference type="OrthoDB" id="3058075at2759"/>
<dbReference type="Proteomes" id="UP000290288">
    <property type="component" value="Unassembled WGS sequence"/>
</dbReference>
<evidence type="ECO:0000313" key="2">
    <source>
        <dbReference type="Proteomes" id="UP000290288"/>
    </source>
</evidence>
<dbReference type="SUPFAM" id="SSF48371">
    <property type="entry name" value="ARM repeat"/>
    <property type="match status" value="2"/>
</dbReference>
<dbReference type="InterPro" id="IPR011989">
    <property type="entry name" value="ARM-like"/>
</dbReference>
<protein>
    <submittedName>
        <fullName evidence="1">Uncharacterized protein</fullName>
    </submittedName>
</protein>
<reference evidence="1 2" key="1">
    <citation type="submission" date="2019-01" db="EMBL/GenBank/DDBJ databases">
        <title>Draft genome sequence of Psathyrella aberdarensis IHI B618.</title>
        <authorList>
            <person name="Buettner E."/>
            <person name="Kellner H."/>
        </authorList>
    </citation>
    <scope>NUCLEOTIDE SEQUENCE [LARGE SCALE GENOMIC DNA]</scope>
    <source>
        <strain evidence="1 2">IHI B618</strain>
    </source>
</reference>